<proteinExistence type="predicted"/>
<keyword evidence="3" id="KW-1185">Reference proteome</keyword>
<feature type="region of interest" description="Disordered" evidence="1">
    <location>
        <begin position="423"/>
        <end position="447"/>
    </location>
</feature>
<feature type="region of interest" description="Disordered" evidence="1">
    <location>
        <begin position="221"/>
        <end position="256"/>
    </location>
</feature>
<feature type="compositionally biased region" description="Low complexity" evidence="1">
    <location>
        <begin position="236"/>
        <end position="248"/>
    </location>
</feature>
<dbReference type="STRING" id="981085.W9SBD4"/>
<evidence type="ECO:0000313" key="3">
    <source>
        <dbReference type="Proteomes" id="UP000030645"/>
    </source>
</evidence>
<accession>W9SBD4</accession>
<protein>
    <submittedName>
        <fullName evidence="2">Uncharacterized protein</fullName>
    </submittedName>
</protein>
<feature type="region of interest" description="Disordered" evidence="1">
    <location>
        <begin position="337"/>
        <end position="367"/>
    </location>
</feature>
<feature type="compositionally biased region" description="Low complexity" evidence="1">
    <location>
        <begin position="352"/>
        <end position="367"/>
    </location>
</feature>
<feature type="compositionally biased region" description="Polar residues" evidence="1">
    <location>
        <begin position="275"/>
        <end position="300"/>
    </location>
</feature>
<feature type="compositionally biased region" description="Pro residues" evidence="1">
    <location>
        <begin position="475"/>
        <end position="486"/>
    </location>
</feature>
<reference evidence="3" key="1">
    <citation type="submission" date="2013-01" db="EMBL/GenBank/DDBJ databases">
        <title>Draft Genome Sequence of a Mulberry Tree, Morus notabilis C.K. Schneid.</title>
        <authorList>
            <person name="He N."/>
            <person name="Zhao S."/>
        </authorList>
    </citation>
    <scope>NUCLEOTIDE SEQUENCE</scope>
</reference>
<dbReference type="Proteomes" id="UP000030645">
    <property type="component" value="Unassembled WGS sequence"/>
</dbReference>
<evidence type="ECO:0000256" key="1">
    <source>
        <dbReference type="SAM" id="MobiDB-lite"/>
    </source>
</evidence>
<dbReference type="AlphaFoldDB" id="W9SBD4"/>
<dbReference type="EMBL" id="KE346349">
    <property type="protein sequence ID" value="EXC34344.1"/>
    <property type="molecule type" value="Genomic_DNA"/>
</dbReference>
<feature type="region of interest" description="Disordered" evidence="1">
    <location>
        <begin position="273"/>
        <end position="313"/>
    </location>
</feature>
<name>W9SBD4_9ROSA</name>
<gene>
    <name evidence="2" type="ORF">L484_006699</name>
</gene>
<feature type="compositionally biased region" description="Polar residues" evidence="1">
    <location>
        <begin position="430"/>
        <end position="442"/>
    </location>
</feature>
<dbReference type="eggNOG" id="KOG2169">
    <property type="taxonomic scope" value="Eukaryota"/>
</dbReference>
<evidence type="ECO:0000313" key="2">
    <source>
        <dbReference type="EMBL" id="EXC34344.1"/>
    </source>
</evidence>
<feature type="compositionally biased region" description="Polar residues" evidence="1">
    <location>
        <begin position="489"/>
        <end position="511"/>
    </location>
</feature>
<organism evidence="2 3">
    <name type="scientific">Morus notabilis</name>
    <dbReference type="NCBI Taxonomy" id="981085"/>
    <lineage>
        <taxon>Eukaryota</taxon>
        <taxon>Viridiplantae</taxon>
        <taxon>Streptophyta</taxon>
        <taxon>Embryophyta</taxon>
        <taxon>Tracheophyta</taxon>
        <taxon>Spermatophyta</taxon>
        <taxon>Magnoliopsida</taxon>
        <taxon>eudicotyledons</taxon>
        <taxon>Gunneridae</taxon>
        <taxon>Pentapetalae</taxon>
        <taxon>rosids</taxon>
        <taxon>fabids</taxon>
        <taxon>Rosales</taxon>
        <taxon>Moraceae</taxon>
        <taxon>Moreae</taxon>
        <taxon>Morus</taxon>
    </lineage>
</organism>
<feature type="region of interest" description="Disordered" evidence="1">
    <location>
        <begin position="465"/>
        <end position="511"/>
    </location>
</feature>
<sequence>MAKVLQEVGDDVVDVIISADGSWKAVFENDAHVNQVQDTNTGGPKETSELQEATTTLSNALPSVVDLTGDDDEMDIGGAYEIEDIKPSLANLSAPPHLNNIIGVNQNVAAVEDAFRTGGHISSGLASTLRSDTQMFVGAPQPTPATFVQTPSISPALNREADVHVNTNPTAPELHNLSSPNNLQLQQMPSVNSISSNEYGRFPTIHRIVSRTPIAVQALPAQSQAPGAPRLRPGLTSSTPTPTPSSSPIASQAGLSPTVSGFSTVYCDTERQQHFSRSLVNPPQPTAVASSSLQQHLNQNRQDRSFASPVSNGYRSPSLLSGFQNAHLQQAFNSRAHPVVRPSSPLSQTPIQQGSAQAGTAQASSGAGVRQTRIGAAVQVGAAAQMGRQSHLPAVQSQTSRPGPSLLGNAARVLTGDQRGNIGGGVQADSRANGSAEQNWQPTGRMRGSLMGRNYSHLTDIMIQPTQQAESARPPLLPVSSPPPAVPSTLQVLLANSRNTRAPQPQGDTTR</sequence>